<dbReference type="Pfam" id="PF09346">
    <property type="entry name" value="SMI1_KNR4"/>
    <property type="match status" value="1"/>
</dbReference>
<evidence type="ECO:0000259" key="2">
    <source>
        <dbReference type="SMART" id="SM00860"/>
    </source>
</evidence>
<dbReference type="SMART" id="SM00860">
    <property type="entry name" value="SMI1_KNR4"/>
    <property type="match status" value="1"/>
</dbReference>
<evidence type="ECO:0000313" key="3">
    <source>
        <dbReference type="EMBL" id="MFC7246613.1"/>
    </source>
</evidence>
<evidence type="ECO:0000256" key="1">
    <source>
        <dbReference type="SAM" id="MobiDB-lite"/>
    </source>
</evidence>
<proteinExistence type="predicted"/>
<feature type="domain" description="Knr4/Smi1-like" evidence="2">
    <location>
        <begin position="26"/>
        <end position="147"/>
    </location>
</feature>
<dbReference type="InterPro" id="IPR037883">
    <property type="entry name" value="Knr4/Smi1-like_sf"/>
</dbReference>
<protein>
    <submittedName>
        <fullName evidence="3">SMI1/KNR4 family protein</fullName>
    </submittedName>
</protein>
<organism evidence="3 4">
    <name type="scientific">Catellatospora aurea</name>
    <dbReference type="NCBI Taxonomy" id="1337874"/>
    <lineage>
        <taxon>Bacteria</taxon>
        <taxon>Bacillati</taxon>
        <taxon>Actinomycetota</taxon>
        <taxon>Actinomycetes</taxon>
        <taxon>Micromonosporales</taxon>
        <taxon>Micromonosporaceae</taxon>
        <taxon>Catellatospora</taxon>
    </lineage>
</organism>
<dbReference type="Gene3D" id="3.40.1580.10">
    <property type="entry name" value="SMI1/KNR4-like"/>
    <property type="match status" value="1"/>
</dbReference>
<sequence>MTEDELLDVLRARVAAAPAWRGPVELATPGAIAEAEHLIGFPLPPLLRRIYLEVANGGFGPRDGVLGVGENAWSDDGGDIVDLYGDFSSAPGHPRGLVPVYEVGCAIWWLLEFRDPAGPMWGWDPGGCCTEHALAPQGLTLADWLAETHDGGEAREIEQPWVCRPRPVRLPVRPPRRSPPADPTPTGPPEIAANLRKRSAVRIPPTAAPRRPAPGRDPRPRWNLSPDEAPRRDEP</sequence>
<keyword evidence="4" id="KW-1185">Reference proteome</keyword>
<accession>A0ABW2H8H2</accession>
<evidence type="ECO:0000313" key="4">
    <source>
        <dbReference type="Proteomes" id="UP001596392"/>
    </source>
</evidence>
<dbReference type="EMBL" id="JBHTAC010000042">
    <property type="protein sequence ID" value="MFC7246613.1"/>
    <property type="molecule type" value="Genomic_DNA"/>
</dbReference>
<dbReference type="RefSeq" id="WP_376809410.1">
    <property type="nucleotide sequence ID" value="NZ_JBHTAC010000042.1"/>
</dbReference>
<reference evidence="4" key="1">
    <citation type="journal article" date="2019" name="Int. J. Syst. Evol. Microbiol.">
        <title>The Global Catalogue of Microorganisms (GCM) 10K type strain sequencing project: providing services to taxonomists for standard genome sequencing and annotation.</title>
        <authorList>
            <consortium name="The Broad Institute Genomics Platform"/>
            <consortium name="The Broad Institute Genome Sequencing Center for Infectious Disease"/>
            <person name="Wu L."/>
            <person name="Ma J."/>
        </authorList>
    </citation>
    <scope>NUCLEOTIDE SEQUENCE [LARGE SCALE GENOMIC DNA]</scope>
    <source>
        <strain evidence="4">CGMCC 1.9106</strain>
    </source>
</reference>
<name>A0ABW2H8H2_9ACTN</name>
<dbReference type="SUPFAM" id="SSF160631">
    <property type="entry name" value="SMI1/KNR4-like"/>
    <property type="match status" value="1"/>
</dbReference>
<feature type="region of interest" description="Disordered" evidence="1">
    <location>
        <begin position="168"/>
        <end position="235"/>
    </location>
</feature>
<comment type="caution">
    <text evidence="3">The sequence shown here is derived from an EMBL/GenBank/DDBJ whole genome shotgun (WGS) entry which is preliminary data.</text>
</comment>
<feature type="compositionally biased region" description="Low complexity" evidence="1">
    <location>
        <begin position="201"/>
        <end position="210"/>
    </location>
</feature>
<dbReference type="InterPro" id="IPR018958">
    <property type="entry name" value="Knr4/Smi1-like_dom"/>
</dbReference>
<dbReference type="Proteomes" id="UP001596392">
    <property type="component" value="Unassembled WGS sequence"/>
</dbReference>
<gene>
    <name evidence="3" type="ORF">ACFQO7_29385</name>
</gene>
<feature type="compositionally biased region" description="Pro residues" evidence="1">
    <location>
        <begin position="177"/>
        <end position="188"/>
    </location>
</feature>